<proteinExistence type="predicted"/>
<accession>A0A9D4QRU7</accession>
<sequence length="108" mass="12479">MIHVSEIFDAIHRRNYRVCNETLVKLSKYKNKGALVLETRRLFALRNQLKKLLEFPKYIPELRHAGDDLLFVGDPPPEVHITMGALLLLLEEPDKAIEVCLQTGDREL</sequence>
<comment type="caution">
    <text evidence="1">The sequence shown here is derived from an EMBL/GenBank/DDBJ whole genome shotgun (WGS) entry which is preliminary data.</text>
</comment>
<name>A0A9D4QRU7_DREPO</name>
<evidence type="ECO:0000313" key="1">
    <source>
        <dbReference type="EMBL" id="KAH3841261.1"/>
    </source>
</evidence>
<organism evidence="1 2">
    <name type="scientific">Dreissena polymorpha</name>
    <name type="common">Zebra mussel</name>
    <name type="synonym">Mytilus polymorpha</name>
    <dbReference type="NCBI Taxonomy" id="45954"/>
    <lineage>
        <taxon>Eukaryota</taxon>
        <taxon>Metazoa</taxon>
        <taxon>Spiralia</taxon>
        <taxon>Lophotrochozoa</taxon>
        <taxon>Mollusca</taxon>
        <taxon>Bivalvia</taxon>
        <taxon>Autobranchia</taxon>
        <taxon>Heteroconchia</taxon>
        <taxon>Euheterodonta</taxon>
        <taxon>Imparidentia</taxon>
        <taxon>Neoheterodontei</taxon>
        <taxon>Myida</taxon>
        <taxon>Dreissenoidea</taxon>
        <taxon>Dreissenidae</taxon>
        <taxon>Dreissena</taxon>
    </lineage>
</organism>
<dbReference type="AlphaFoldDB" id="A0A9D4QRU7"/>
<dbReference type="EMBL" id="JAIWYP010000004">
    <property type="protein sequence ID" value="KAH3841261.1"/>
    <property type="molecule type" value="Genomic_DNA"/>
</dbReference>
<evidence type="ECO:0000313" key="2">
    <source>
        <dbReference type="Proteomes" id="UP000828390"/>
    </source>
</evidence>
<dbReference type="Proteomes" id="UP000828390">
    <property type="component" value="Unassembled WGS sequence"/>
</dbReference>
<reference evidence="1" key="1">
    <citation type="journal article" date="2019" name="bioRxiv">
        <title>The Genome of the Zebra Mussel, Dreissena polymorpha: A Resource for Invasive Species Research.</title>
        <authorList>
            <person name="McCartney M.A."/>
            <person name="Auch B."/>
            <person name="Kono T."/>
            <person name="Mallez S."/>
            <person name="Zhang Y."/>
            <person name="Obille A."/>
            <person name="Becker A."/>
            <person name="Abrahante J.E."/>
            <person name="Garbe J."/>
            <person name="Badalamenti J.P."/>
            <person name="Herman A."/>
            <person name="Mangelson H."/>
            <person name="Liachko I."/>
            <person name="Sullivan S."/>
            <person name="Sone E.D."/>
            <person name="Koren S."/>
            <person name="Silverstein K.A.T."/>
            <person name="Beckman K.B."/>
            <person name="Gohl D.M."/>
        </authorList>
    </citation>
    <scope>NUCLEOTIDE SEQUENCE</scope>
    <source>
        <strain evidence="1">Duluth1</strain>
        <tissue evidence="1">Whole animal</tissue>
    </source>
</reference>
<protein>
    <submittedName>
        <fullName evidence="1">Uncharacterized protein</fullName>
    </submittedName>
</protein>
<gene>
    <name evidence="1" type="ORF">DPMN_114720</name>
</gene>
<reference evidence="1" key="2">
    <citation type="submission" date="2020-11" db="EMBL/GenBank/DDBJ databases">
        <authorList>
            <person name="McCartney M.A."/>
            <person name="Auch B."/>
            <person name="Kono T."/>
            <person name="Mallez S."/>
            <person name="Becker A."/>
            <person name="Gohl D.M."/>
            <person name="Silverstein K.A.T."/>
            <person name="Koren S."/>
            <person name="Bechman K.B."/>
            <person name="Herman A."/>
            <person name="Abrahante J.E."/>
            <person name="Garbe J."/>
        </authorList>
    </citation>
    <scope>NUCLEOTIDE SEQUENCE</scope>
    <source>
        <strain evidence="1">Duluth1</strain>
        <tissue evidence="1">Whole animal</tissue>
    </source>
</reference>
<keyword evidence="2" id="KW-1185">Reference proteome</keyword>